<feature type="region of interest" description="Disordered" evidence="1">
    <location>
        <begin position="394"/>
        <end position="427"/>
    </location>
</feature>
<feature type="region of interest" description="Disordered" evidence="1">
    <location>
        <begin position="197"/>
        <end position="236"/>
    </location>
</feature>
<feature type="compositionally biased region" description="Polar residues" evidence="1">
    <location>
        <begin position="394"/>
        <end position="425"/>
    </location>
</feature>
<accession>A0AA88YCN1</accession>
<keyword evidence="2" id="KW-0812">Transmembrane</keyword>
<gene>
    <name evidence="3" type="ORF">FSP39_009830</name>
</gene>
<keyword evidence="2" id="KW-0472">Membrane</keyword>
<dbReference type="Pfam" id="PF11218">
    <property type="entry name" value="DUF3011"/>
    <property type="match status" value="1"/>
</dbReference>
<feature type="compositionally biased region" description="Polar residues" evidence="1">
    <location>
        <begin position="218"/>
        <end position="236"/>
    </location>
</feature>
<dbReference type="InterPro" id="IPR021381">
    <property type="entry name" value="DUF3011"/>
</dbReference>
<proteinExistence type="predicted"/>
<evidence type="ECO:0000313" key="4">
    <source>
        <dbReference type="Proteomes" id="UP001186944"/>
    </source>
</evidence>
<evidence type="ECO:0000256" key="1">
    <source>
        <dbReference type="SAM" id="MobiDB-lite"/>
    </source>
</evidence>
<evidence type="ECO:0000256" key="2">
    <source>
        <dbReference type="SAM" id="Phobius"/>
    </source>
</evidence>
<protein>
    <submittedName>
        <fullName evidence="3">Uncharacterized protein</fullName>
    </submittedName>
</protein>
<reference evidence="3" key="1">
    <citation type="submission" date="2019-08" db="EMBL/GenBank/DDBJ databases">
        <title>The improved chromosome-level genome for the pearl oyster Pinctada fucata martensii using PacBio sequencing and Hi-C.</title>
        <authorList>
            <person name="Zheng Z."/>
        </authorList>
    </citation>
    <scope>NUCLEOTIDE SEQUENCE</scope>
    <source>
        <strain evidence="3">ZZ-2019</strain>
        <tissue evidence="3">Adductor muscle</tissue>
    </source>
</reference>
<organism evidence="3 4">
    <name type="scientific">Pinctada imbricata</name>
    <name type="common">Atlantic pearl-oyster</name>
    <name type="synonym">Pinctada martensii</name>
    <dbReference type="NCBI Taxonomy" id="66713"/>
    <lineage>
        <taxon>Eukaryota</taxon>
        <taxon>Metazoa</taxon>
        <taxon>Spiralia</taxon>
        <taxon>Lophotrochozoa</taxon>
        <taxon>Mollusca</taxon>
        <taxon>Bivalvia</taxon>
        <taxon>Autobranchia</taxon>
        <taxon>Pteriomorphia</taxon>
        <taxon>Pterioida</taxon>
        <taxon>Pterioidea</taxon>
        <taxon>Pteriidae</taxon>
        <taxon>Pinctada</taxon>
    </lineage>
</organism>
<sequence length="535" mass="60058">MYVITRGVRLPSKRTGGRDPVFAKEVWTGPVTVSQSASNISCPSGFLSMPCMSLFQGHGQECTDDRAAGGWITCLEVNPPCSNRADYWINKDEVTVKDGCGGQIQACYTTDIPQTNIRTRVIECRHWNNDYKECEIEGASLVDKIELRGEFALRDGVKCNQGHNYGIYKNTVWIKDGCNGHFSVDFYPDHVDPIPIRTPAPTLPTTTKTTSGPDAFRTTRTSHNATFPTSRHSTTAVHVTAPPPGRVWTDGLMGVTIGVLCGAFLMLLLTFLGVLWFARRRRYLNKEKKTHVASFRREEPPFIEDDRQYEEIHPRDSLHYESAPFIGQQASKPLTTNRMPEQNNNPANPHGENYFILEPNDRPCVFHHPTSRPPSIPPDHLIPLRQKYMLQSQQCRPPSESPLTTTDSCSRVSPASRASNGSNTIGHIPRHSPHAFYPVCNNYAGQFSLDRKPNKCCVNRTASVSSQTDSGLEYHFESDDEGYDRVEEFRKLARNSSKHSHYCDCHDHVQIPSDDGSDVRHGSVSTFKRSDRTSC</sequence>
<keyword evidence="2" id="KW-1133">Transmembrane helix</keyword>
<dbReference type="EMBL" id="VSWD01000005">
    <property type="protein sequence ID" value="KAK3102238.1"/>
    <property type="molecule type" value="Genomic_DNA"/>
</dbReference>
<name>A0AA88YCN1_PINIB</name>
<keyword evidence="4" id="KW-1185">Reference proteome</keyword>
<comment type="caution">
    <text evidence="3">The sequence shown here is derived from an EMBL/GenBank/DDBJ whole genome shotgun (WGS) entry which is preliminary data.</text>
</comment>
<feature type="region of interest" description="Disordered" evidence="1">
    <location>
        <begin position="514"/>
        <end position="535"/>
    </location>
</feature>
<feature type="compositionally biased region" description="Low complexity" evidence="1">
    <location>
        <begin position="203"/>
        <end position="213"/>
    </location>
</feature>
<dbReference type="AlphaFoldDB" id="A0AA88YCN1"/>
<evidence type="ECO:0000313" key="3">
    <source>
        <dbReference type="EMBL" id="KAK3102238.1"/>
    </source>
</evidence>
<dbReference type="Proteomes" id="UP001186944">
    <property type="component" value="Unassembled WGS sequence"/>
</dbReference>
<feature type="transmembrane region" description="Helical" evidence="2">
    <location>
        <begin position="252"/>
        <end position="278"/>
    </location>
</feature>